<organism evidence="1 2">
    <name type="scientific">Gordonia asplenii</name>
    <dbReference type="NCBI Taxonomy" id="2725283"/>
    <lineage>
        <taxon>Bacteria</taxon>
        <taxon>Bacillati</taxon>
        <taxon>Actinomycetota</taxon>
        <taxon>Actinomycetes</taxon>
        <taxon>Mycobacteriales</taxon>
        <taxon>Gordoniaceae</taxon>
        <taxon>Gordonia</taxon>
    </lineage>
</organism>
<protein>
    <submittedName>
        <fullName evidence="1">Uncharacterized protein</fullName>
    </submittedName>
</protein>
<dbReference type="RefSeq" id="WP_170193390.1">
    <property type="nucleotide sequence ID" value="NZ_JABBNB010000005.1"/>
</dbReference>
<gene>
    <name evidence="1" type="ORF">HH308_06625</name>
</gene>
<evidence type="ECO:0000313" key="2">
    <source>
        <dbReference type="Proteomes" id="UP000550729"/>
    </source>
</evidence>
<dbReference type="Proteomes" id="UP000550729">
    <property type="component" value="Unassembled WGS sequence"/>
</dbReference>
<name>A0A848KSC5_9ACTN</name>
<accession>A0A848KSC5</accession>
<evidence type="ECO:0000313" key="1">
    <source>
        <dbReference type="EMBL" id="NMO00887.1"/>
    </source>
</evidence>
<sequence length="62" mass="7144">MTDTDLTTALERDVARARSLIQQSDDFINGRYLRASGVTFDRTSPRYEPDECTETETSWIKL</sequence>
<reference evidence="1 2" key="1">
    <citation type="submission" date="2020-04" db="EMBL/GenBank/DDBJ databases">
        <title>Gordonia sp. nov. TBRC 11910.</title>
        <authorList>
            <person name="Suriyachadkun C."/>
        </authorList>
    </citation>
    <scope>NUCLEOTIDE SEQUENCE [LARGE SCALE GENOMIC DNA]</scope>
    <source>
        <strain evidence="1 2">TBRC 11910</strain>
    </source>
</reference>
<proteinExistence type="predicted"/>
<dbReference type="AlphaFoldDB" id="A0A848KSC5"/>
<comment type="caution">
    <text evidence="1">The sequence shown here is derived from an EMBL/GenBank/DDBJ whole genome shotgun (WGS) entry which is preliminary data.</text>
</comment>
<dbReference type="EMBL" id="JABBNB010000005">
    <property type="protein sequence ID" value="NMO00887.1"/>
    <property type="molecule type" value="Genomic_DNA"/>
</dbReference>
<keyword evidence="2" id="KW-1185">Reference proteome</keyword>